<gene>
    <name evidence="2" type="ORF">GGX14DRAFT_580796</name>
</gene>
<evidence type="ECO:0000313" key="2">
    <source>
        <dbReference type="EMBL" id="KAJ7189319.1"/>
    </source>
</evidence>
<feature type="compositionally biased region" description="Polar residues" evidence="1">
    <location>
        <begin position="152"/>
        <end position="163"/>
    </location>
</feature>
<accession>A0AAD6UPM2</accession>
<feature type="compositionally biased region" description="Polar residues" evidence="1">
    <location>
        <begin position="172"/>
        <end position="186"/>
    </location>
</feature>
<protein>
    <submittedName>
        <fullName evidence="2">Uncharacterized protein</fullName>
    </submittedName>
</protein>
<dbReference type="Proteomes" id="UP001219525">
    <property type="component" value="Unassembled WGS sequence"/>
</dbReference>
<keyword evidence="3" id="KW-1185">Reference proteome</keyword>
<feature type="compositionally biased region" description="Low complexity" evidence="1">
    <location>
        <begin position="87"/>
        <end position="100"/>
    </location>
</feature>
<reference evidence="2" key="1">
    <citation type="submission" date="2023-03" db="EMBL/GenBank/DDBJ databases">
        <title>Massive genome expansion in bonnet fungi (Mycena s.s.) driven by repeated elements and novel gene families across ecological guilds.</title>
        <authorList>
            <consortium name="Lawrence Berkeley National Laboratory"/>
            <person name="Harder C.B."/>
            <person name="Miyauchi S."/>
            <person name="Viragh M."/>
            <person name="Kuo A."/>
            <person name="Thoen E."/>
            <person name="Andreopoulos B."/>
            <person name="Lu D."/>
            <person name="Skrede I."/>
            <person name="Drula E."/>
            <person name="Henrissat B."/>
            <person name="Morin E."/>
            <person name="Kohler A."/>
            <person name="Barry K."/>
            <person name="LaButti K."/>
            <person name="Morin E."/>
            <person name="Salamov A."/>
            <person name="Lipzen A."/>
            <person name="Mereny Z."/>
            <person name="Hegedus B."/>
            <person name="Baldrian P."/>
            <person name="Stursova M."/>
            <person name="Weitz H."/>
            <person name="Taylor A."/>
            <person name="Grigoriev I.V."/>
            <person name="Nagy L.G."/>
            <person name="Martin F."/>
            <person name="Kauserud H."/>
        </authorList>
    </citation>
    <scope>NUCLEOTIDE SEQUENCE</scope>
    <source>
        <strain evidence="2">9144</strain>
    </source>
</reference>
<comment type="caution">
    <text evidence="2">The sequence shown here is derived from an EMBL/GenBank/DDBJ whole genome shotgun (WGS) entry which is preliminary data.</text>
</comment>
<dbReference type="AlphaFoldDB" id="A0AAD6UPM2"/>
<evidence type="ECO:0000313" key="3">
    <source>
        <dbReference type="Proteomes" id="UP001219525"/>
    </source>
</evidence>
<evidence type="ECO:0000256" key="1">
    <source>
        <dbReference type="SAM" id="MobiDB-lite"/>
    </source>
</evidence>
<sequence>MELPTSTEINVGVPSNPSTGITLVLNLNGNGPFTVNVNVNTAPALEDPPITPLHTPRRGVLRTPRRGVSTVHPSRGALTHLSARMTPYSRPSPGRSGVPSDTPQFPVPSPTPQDDEVPETPQSQYELLCDVLPGAASDEPCLPLPQFAAASPATSDSSVTEPDSSIAGETPRQLSPSNPFFSVTDSQVDAHFGPGYFERCSKNLLRGCIEFNKQEEEEESQAQG</sequence>
<dbReference type="EMBL" id="JARJCW010000182">
    <property type="protein sequence ID" value="KAJ7189319.1"/>
    <property type="molecule type" value="Genomic_DNA"/>
</dbReference>
<name>A0AAD6UPM2_9AGAR</name>
<feature type="region of interest" description="Disordered" evidence="1">
    <location>
        <begin position="146"/>
        <end position="186"/>
    </location>
</feature>
<organism evidence="2 3">
    <name type="scientific">Mycena pura</name>
    <dbReference type="NCBI Taxonomy" id="153505"/>
    <lineage>
        <taxon>Eukaryota</taxon>
        <taxon>Fungi</taxon>
        <taxon>Dikarya</taxon>
        <taxon>Basidiomycota</taxon>
        <taxon>Agaricomycotina</taxon>
        <taxon>Agaricomycetes</taxon>
        <taxon>Agaricomycetidae</taxon>
        <taxon>Agaricales</taxon>
        <taxon>Marasmiineae</taxon>
        <taxon>Mycenaceae</taxon>
        <taxon>Mycena</taxon>
    </lineage>
</organism>
<feature type="region of interest" description="Disordered" evidence="1">
    <location>
        <begin position="47"/>
        <end position="122"/>
    </location>
</feature>
<feature type="compositionally biased region" description="Basic residues" evidence="1">
    <location>
        <begin position="55"/>
        <end position="65"/>
    </location>
</feature>
<proteinExistence type="predicted"/>